<gene>
    <name evidence="7" type="ORF">ACFO6X_06660</name>
</gene>
<proteinExistence type="predicted"/>
<accession>A0ABV9QD95</accession>
<evidence type="ECO:0000256" key="1">
    <source>
        <dbReference type="ARBA" id="ARBA00004141"/>
    </source>
</evidence>
<feature type="transmembrane region" description="Helical" evidence="6">
    <location>
        <begin position="20"/>
        <end position="42"/>
    </location>
</feature>
<dbReference type="InterPro" id="IPR059112">
    <property type="entry name" value="CysZ/EI24"/>
</dbReference>
<evidence type="ECO:0000256" key="6">
    <source>
        <dbReference type="SAM" id="Phobius"/>
    </source>
</evidence>
<name>A0ABV9QD95_9BURK</name>
<reference evidence="8" key="1">
    <citation type="journal article" date="2019" name="Int. J. Syst. Evol. Microbiol.">
        <title>The Global Catalogue of Microorganisms (GCM) 10K type strain sequencing project: providing services to taxonomists for standard genome sequencing and annotation.</title>
        <authorList>
            <consortium name="The Broad Institute Genomics Platform"/>
            <consortium name="The Broad Institute Genome Sequencing Center for Infectious Disease"/>
            <person name="Wu L."/>
            <person name="Ma J."/>
        </authorList>
    </citation>
    <scope>NUCLEOTIDE SEQUENCE [LARGE SCALE GENOMIC DNA]</scope>
    <source>
        <strain evidence="8">CCUG 49452</strain>
    </source>
</reference>
<comment type="caution">
    <text evidence="7">The sequence shown here is derived from an EMBL/GenBank/DDBJ whole genome shotgun (WGS) entry which is preliminary data.</text>
</comment>
<dbReference type="Pfam" id="PF07264">
    <property type="entry name" value="EI24"/>
    <property type="match status" value="1"/>
</dbReference>
<keyword evidence="3 6" id="KW-1133">Transmembrane helix</keyword>
<keyword evidence="4 6" id="KW-0472">Membrane</keyword>
<dbReference type="RefSeq" id="WP_382431312.1">
    <property type="nucleotide sequence ID" value="NZ_JBHSHJ010000004.1"/>
</dbReference>
<evidence type="ECO:0000313" key="7">
    <source>
        <dbReference type="EMBL" id="MFC4788664.1"/>
    </source>
</evidence>
<feature type="region of interest" description="Disordered" evidence="5">
    <location>
        <begin position="268"/>
        <end position="292"/>
    </location>
</feature>
<evidence type="ECO:0000256" key="4">
    <source>
        <dbReference type="ARBA" id="ARBA00023136"/>
    </source>
</evidence>
<keyword evidence="2 6" id="KW-0812">Transmembrane</keyword>
<evidence type="ECO:0000313" key="8">
    <source>
        <dbReference type="Proteomes" id="UP001596001"/>
    </source>
</evidence>
<evidence type="ECO:0000256" key="3">
    <source>
        <dbReference type="ARBA" id="ARBA00022989"/>
    </source>
</evidence>
<comment type="subcellular location">
    <subcellularLocation>
        <location evidence="1">Membrane</location>
        <topology evidence="1">Multi-pass membrane protein</topology>
    </subcellularLocation>
</comment>
<dbReference type="EMBL" id="JBHSHJ010000004">
    <property type="protein sequence ID" value="MFC4788664.1"/>
    <property type="molecule type" value="Genomic_DNA"/>
</dbReference>
<organism evidence="7 8">
    <name type="scientific">Giesbergeria sinuosa</name>
    <dbReference type="NCBI Taxonomy" id="80883"/>
    <lineage>
        <taxon>Bacteria</taxon>
        <taxon>Pseudomonadati</taxon>
        <taxon>Pseudomonadota</taxon>
        <taxon>Betaproteobacteria</taxon>
        <taxon>Burkholderiales</taxon>
        <taxon>Comamonadaceae</taxon>
        <taxon>Giesbergeria</taxon>
    </lineage>
</organism>
<keyword evidence="8" id="KW-1185">Reference proteome</keyword>
<feature type="transmembrane region" description="Helical" evidence="6">
    <location>
        <begin position="79"/>
        <end position="112"/>
    </location>
</feature>
<protein>
    <submittedName>
        <fullName evidence="7">EI24 domain-containing protein</fullName>
    </submittedName>
</protein>
<dbReference type="Proteomes" id="UP001596001">
    <property type="component" value="Unassembled WGS sequence"/>
</dbReference>
<evidence type="ECO:0000256" key="5">
    <source>
        <dbReference type="SAM" id="MobiDB-lite"/>
    </source>
</evidence>
<feature type="transmembrane region" description="Helical" evidence="6">
    <location>
        <begin position="200"/>
        <end position="230"/>
    </location>
</feature>
<feature type="transmembrane region" description="Helical" evidence="6">
    <location>
        <begin position="132"/>
        <end position="155"/>
    </location>
</feature>
<evidence type="ECO:0000256" key="2">
    <source>
        <dbReference type="ARBA" id="ARBA00022692"/>
    </source>
</evidence>
<feature type="transmembrane region" description="Helical" evidence="6">
    <location>
        <begin position="236"/>
        <end position="258"/>
    </location>
</feature>
<sequence length="292" mass="31930">MALLMDSFFRALAYCMLPRVIAWSVLPLALMVILALGGGYFYWGSAIAAMSAALEASTWLAPLWAWLQQQGLHNATGVLAPVLVVVLLTPLIVLVSLLAVAFLMTPMLVSLVGQRRFPTLERQHGGSFLHSVVWSLGSTLVALVVLLLSMPLWLIPPLVLILPPLIWGWLTYRVMAFDALAEHASKAECEELLRRHRMTLLLMGVVCGYLGAAPAIVWASGVLFVAAFFILVPLAIWIYALVFAFSSLWFVHFCLAALQQLRAEQPSPVPDVQPPVVTCPPESTQQLPPPVS</sequence>